<dbReference type="OrthoDB" id="10248487at2759"/>
<proteinExistence type="inferred from homology"/>
<evidence type="ECO:0000256" key="2">
    <source>
        <dbReference type="SAM" id="MobiDB-lite"/>
    </source>
</evidence>
<accession>A0A8S4N4E7</accession>
<comment type="caution">
    <text evidence="3">The sequence shown here is derived from an EMBL/GenBank/DDBJ whole genome shotgun (WGS) entry which is preliminary data.</text>
</comment>
<gene>
    <name evidence="3" type="ORF">OFUS_LOCUS2552</name>
</gene>
<sequence length="190" mass="21284">MASAGTSRTIRSAPSTANGKRANHQNTSTLIITGKERDTLTPMRSMRPNATPGGVEAEKPILSAHHKIPLEPTYKLEPDNDKRFPLTEVKQVIKDVFTTELDGVKYNAETSNVKAKELADIIKHKVKQLRKTRYKTIVLVYLGQNEMDFKASIALTSRSLWNDKLDSFVEHSHKTNSLYVVGLVYGLYAE</sequence>
<keyword evidence="4" id="KW-1185">Reference proteome</keyword>
<dbReference type="CDD" id="cd21451">
    <property type="entry name" value="DLC-like_TCTEX1D"/>
    <property type="match status" value="1"/>
</dbReference>
<name>A0A8S4N4E7_OWEFU</name>
<feature type="region of interest" description="Disordered" evidence="2">
    <location>
        <begin position="1"/>
        <end position="27"/>
    </location>
</feature>
<organism evidence="3 4">
    <name type="scientific">Owenia fusiformis</name>
    <name type="common">Polychaete worm</name>
    <dbReference type="NCBI Taxonomy" id="6347"/>
    <lineage>
        <taxon>Eukaryota</taxon>
        <taxon>Metazoa</taxon>
        <taxon>Spiralia</taxon>
        <taxon>Lophotrochozoa</taxon>
        <taxon>Annelida</taxon>
        <taxon>Polychaeta</taxon>
        <taxon>Sedentaria</taxon>
        <taxon>Canalipalpata</taxon>
        <taxon>Sabellida</taxon>
        <taxon>Oweniida</taxon>
        <taxon>Oweniidae</taxon>
        <taxon>Owenia</taxon>
    </lineage>
</organism>
<evidence type="ECO:0000313" key="4">
    <source>
        <dbReference type="Proteomes" id="UP000749559"/>
    </source>
</evidence>
<dbReference type="InterPro" id="IPR038586">
    <property type="entry name" value="Tctex-1-like_sf"/>
</dbReference>
<dbReference type="Pfam" id="PF03645">
    <property type="entry name" value="Tctex-1"/>
    <property type="match status" value="1"/>
</dbReference>
<dbReference type="GO" id="GO:0005868">
    <property type="term" value="C:cytoplasmic dynein complex"/>
    <property type="evidence" value="ECO:0007669"/>
    <property type="project" value="TreeGrafter"/>
</dbReference>
<dbReference type="GO" id="GO:0007018">
    <property type="term" value="P:microtubule-based movement"/>
    <property type="evidence" value="ECO:0007669"/>
    <property type="project" value="TreeGrafter"/>
</dbReference>
<dbReference type="GO" id="GO:0005737">
    <property type="term" value="C:cytoplasm"/>
    <property type="evidence" value="ECO:0007669"/>
    <property type="project" value="TreeGrafter"/>
</dbReference>
<dbReference type="AlphaFoldDB" id="A0A8S4N4E7"/>
<dbReference type="Gene3D" id="3.30.1140.40">
    <property type="entry name" value="Tctex-1"/>
    <property type="match status" value="1"/>
</dbReference>
<evidence type="ECO:0000313" key="3">
    <source>
        <dbReference type="EMBL" id="CAH1775222.1"/>
    </source>
</evidence>
<reference evidence="3" key="1">
    <citation type="submission" date="2022-03" db="EMBL/GenBank/DDBJ databases">
        <authorList>
            <person name="Martin C."/>
        </authorList>
    </citation>
    <scope>NUCLEOTIDE SEQUENCE</scope>
</reference>
<dbReference type="PANTHER" id="PTHR21255:SF65">
    <property type="entry name" value="TCTEX1 DOMAIN-CONTAINING PROTEIN 2"/>
    <property type="match status" value="1"/>
</dbReference>
<evidence type="ECO:0000256" key="1">
    <source>
        <dbReference type="ARBA" id="ARBA00005361"/>
    </source>
</evidence>
<dbReference type="EMBL" id="CAIIXF020000001">
    <property type="protein sequence ID" value="CAH1775222.1"/>
    <property type="molecule type" value="Genomic_DNA"/>
</dbReference>
<dbReference type="PANTHER" id="PTHR21255">
    <property type="entry name" value="T-COMPLEX-ASSOCIATED-TESTIS-EXPRESSED 1/ DYNEIN LIGHT CHAIN"/>
    <property type="match status" value="1"/>
</dbReference>
<dbReference type="Proteomes" id="UP000749559">
    <property type="component" value="Unassembled WGS sequence"/>
</dbReference>
<comment type="similarity">
    <text evidence="1">Belongs to the dynein light chain Tctex-type family.</text>
</comment>
<dbReference type="GO" id="GO:0045505">
    <property type="term" value="F:dynein intermediate chain binding"/>
    <property type="evidence" value="ECO:0007669"/>
    <property type="project" value="TreeGrafter"/>
</dbReference>
<protein>
    <submittedName>
        <fullName evidence="3">Uncharacterized protein</fullName>
    </submittedName>
</protein>
<dbReference type="InterPro" id="IPR005334">
    <property type="entry name" value="Tctex-1-like"/>
</dbReference>